<gene>
    <name evidence="2" type="ORF">N0V91_010351</name>
</gene>
<accession>A0A9W8Z5M4</accession>
<protein>
    <submittedName>
        <fullName evidence="2">Uncharacterized protein</fullName>
    </submittedName>
</protein>
<feature type="region of interest" description="Disordered" evidence="1">
    <location>
        <begin position="128"/>
        <end position="157"/>
    </location>
</feature>
<evidence type="ECO:0000313" key="3">
    <source>
        <dbReference type="Proteomes" id="UP001140510"/>
    </source>
</evidence>
<feature type="region of interest" description="Disordered" evidence="1">
    <location>
        <begin position="1"/>
        <end position="82"/>
    </location>
</feature>
<reference evidence="2" key="1">
    <citation type="submission" date="2022-10" db="EMBL/GenBank/DDBJ databases">
        <title>Tapping the CABI collections for fungal endophytes: first genome assemblies for Collariella, Neodidymelliopsis, Ascochyta clinopodiicola, Didymella pomorum, Didymosphaeria variabile, Neocosmospora piperis and Neocucurbitaria cava.</title>
        <authorList>
            <person name="Hill R."/>
        </authorList>
    </citation>
    <scope>NUCLEOTIDE SEQUENCE</scope>
    <source>
        <strain evidence="2">IMI 355091</strain>
    </source>
</reference>
<sequence length="363" mass="39655">MRLQGQAVLDGGKHSPPQPIGEKTEAAGEKPGAAVEKAGPAAEKSELAVQKSESATQKSQPASDKSTSAVDEPKPKEKVEAEPGVRTFKVLVTNEATAATALVALPPTSSEGLTKLLYSITKSQLTPRKLPPFSDRSPAALTGNYATNAGSKTDVEPGEMDGNQWNTVLQNTRALTGCFFQWTDIHAKRPILVRAKKSDQFQHNLVKEGFNSLAIGGIIPPAWASTVKDFKLWRLMKQRTLVTLDGLMKDVDVVAWRKLDQPSTAPPLRGNVLQDHEQAHIALIEALADPENSAMAHAMQKYYPDNRFDQSTNINKYNAWFSTDLPEERDAIIKPGTVYGVLRMDQRIGFALYMVSLKALEVV</sequence>
<proteinExistence type="predicted"/>
<comment type="caution">
    <text evidence="2">The sequence shown here is derived from an EMBL/GenBank/DDBJ whole genome shotgun (WGS) entry which is preliminary data.</text>
</comment>
<evidence type="ECO:0000313" key="2">
    <source>
        <dbReference type="EMBL" id="KAJ4398237.1"/>
    </source>
</evidence>
<name>A0A9W8Z5M4_9PLEO</name>
<dbReference type="OrthoDB" id="3866630at2759"/>
<feature type="compositionally biased region" description="Basic and acidic residues" evidence="1">
    <location>
        <begin position="71"/>
        <end position="82"/>
    </location>
</feature>
<dbReference type="Proteomes" id="UP001140510">
    <property type="component" value="Unassembled WGS sequence"/>
</dbReference>
<feature type="compositionally biased region" description="Polar residues" evidence="1">
    <location>
        <begin position="51"/>
        <end position="69"/>
    </location>
</feature>
<dbReference type="EMBL" id="JAPEVA010000135">
    <property type="protein sequence ID" value="KAJ4398237.1"/>
    <property type="molecule type" value="Genomic_DNA"/>
</dbReference>
<evidence type="ECO:0000256" key="1">
    <source>
        <dbReference type="SAM" id="MobiDB-lite"/>
    </source>
</evidence>
<organism evidence="2 3">
    <name type="scientific">Didymella pomorum</name>
    <dbReference type="NCBI Taxonomy" id="749634"/>
    <lineage>
        <taxon>Eukaryota</taxon>
        <taxon>Fungi</taxon>
        <taxon>Dikarya</taxon>
        <taxon>Ascomycota</taxon>
        <taxon>Pezizomycotina</taxon>
        <taxon>Dothideomycetes</taxon>
        <taxon>Pleosporomycetidae</taxon>
        <taxon>Pleosporales</taxon>
        <taxon>Pleosporineae</taxon>
        <taxon>Didymellaceae</taxon>
        <taxon>Didymella</taxon>
    </lineage>
</organism>
<keyword evidence="3" id="KW-1185">Reference proteome</keyword>
<dbReference type="AlphaFoldDB" id="A0A9W8Z5M4"/>